<proteinExistence type="predicted"/>
<dbReference type="EMBL" id="BPLR01003609">
    <property type="protein sequence ID" value="GIX86715.1"/>
    <property type="molecule type" value="Genomic_DNA"/>
</dbReference>
<keyword evidence="2" id="KW-1185">Reference proteome</keyword>
<gene>
    <name evidence="1" type="ORF">CEXT_465561</name>
</gene>
<dbReference type="Proteomes" id="UP001054945">
    <property type="component" value="Unassembled WGS sequence"/>
</dbReference>
<evidence type="ECO:0000313" key="1">
    <source>
        <dbReference type="EMBL" id="GIX86715.1"/>
    </source>
</evidence>
<evidence type="ECO:0000313" key="2">
    <source>
        <dbReference type="Proteomes" id="UP001054945"/>
    </source>
</evidence>
<name>A0AAV4NQX0_CAEEX</name>
<sequence>MSRVAMSFTDFRIVWMKMGHPILNEPPFFKRGIPNTCFLTPYCNHIISIWVSITSVELPSDITSVNALRNPEEKMHPSSIIRAHPSIWNADIILLDDDSNDPQSSTIRPPSLKS</sequence>
<protein>
    <submittedName>
        <fullName evidence="1">Uncharacterized protein</fullName>
    </submittedName>
</protein>
<reference evidence="1 2" key="1">
    <citation type="submission" date="2021-06" db="EMBL/GenBank/DDBJ databases">
        <title>Caerostris extrusa draft genome.</title>
        <authorList>
            <person name="Kono N."/>
            <person name="Arakawa K."/>
        </authorList>
    </citation>
    <scope>NUCLEOTIDE SEQUENCE [LARGE SCALE GENOMIC DNA]</scope>
</reference>
<comment type="caution">
    <text evidence="1">The sequence shown here is derived from an EMBL/GenBank/DDBJ whole genome shotgun (WGS) entry which is preliminary data.</text>
</comment>
<dbReference type="AlphaFoldDB" id="A0AAV4NQX0"/>
<organism evidence="1 2">
    <name type="scientific">Caerostris extrusa</name>
    <name type="common">Bark spider</name>
    <name type="synonym">Caerostris bankana</name>
    <dbReference type="NCBI Taxonomy" id="172846"/>
    <lineage>
        <taxon>Eukaryota</taxon>
        <taxon>Metazoa</taxon>
        <taxon>Ecdysozoa</taxon>
        <taxon>Arthropoda</taxon>
        <taxon>Chelicerata</taxon>
        <taxon>Arachnida</taxon>
        <taxon>Araneae</taxon>
        <taxon>Araneomorphae</taxon>
        <taxon>Entelegynae</taxon>
        <taxon>Araneoidea</taxon>
        <taxon>Araneidae</taxon>
        <taxon>Caerostris</taxon>
    </lineage>
</organism>
<accession>A0AAV4NQX0</accession>